<gene>
    <name evidence="2" type="ORF">SAMN04487908_10731</name>
</gene>
<organism evidence="2 3">
    <name type="scientific">Aequorivita viscosa</name>
    <dbReference type="NCBI Taxonomy" id="797419"/>
    <lineage>
        <taxon>Bacteria</taxon>
        <taxon>Pseudomonadati</taxon>
        <taxon>Bacteroidota</taxon>
        <taxon>Flavobacteriia</taxon>
        <taxon>Flavobacteriales</taxon>
        <taxon>Flavobacteriaceae</taxon>
        <taxon>Aequorivita</taxon>
    </lineage>
</organism>
<keyword evidence="3" id="KW-1185">Reference proteome</keyword>
<reference evidence="3" key="1">
    <citation type="submission" date="2016-11" db="EMBL/GenBank/DDBJ databases">
        <authorList>
            <person name="Varghese N."/>
            <person name="Submissions S."/>
        </authorList>
    </citation>
    <scope>NUCLEOTIDE SEQUENCE [LARGE SCALE GENOMIC DNA]</scope>
    <source>
        <strain evidence="3">DSM 26349</strain>
    </source>
</reference>
<evidence type="ECO:0000259" key="1">
    <source>
        <dbReference type="Pfam" id="PF09949"/>
    </source>
</evidence>
<dbReference type="OrthoDB" id="9789875at2"/>
<dbReference type="AlphaFoldDB" id="A0A1M6F330"/>
<sequence>MVKLDLKLYRGYVNKEELIVFGHVFQSWSPDHYSLDRKGIKHAVSIIHMFRIKPLNNVPVTLKFRGLEVTTKTMDDGYFRFTIPYNKELEPGWHPYQVVCKIYDFGIVECAELLKPFESKLGVISDIDDTFLVSHSGNFFKKLYVLLLKNINKRKVFEDVVPHYQFLSKAGQESAQASNSFFYVSSSEYNLYEFIDSFIRIHELPKGVMKLKKIKKGISDFLFTGRGSHDHKFEKIKDIIGFYPTLQYVLLGDDSQKDPYLYERVVKNFPLNIKAIYIRQTTHKKKRKVEKVLENIKSMDVAICYFKDSSEAIAHSKKMGIA</sequence>
<dbReference type="STRING" id="797419.SAMN05216556_10832"/>
<dbReference type="Pfam" id="PF09949">
    <property type="entry name" value="APP1_cat"/>
    <property type="match status" value="1"/>
</dbReference>
<dbReference type="Proteomes" id="UP000184172">
    <property type="component" value="Unassembled WGS sequence"/>
</dbReference>
<dbReference type="InterPro" id="IPR019236">
    <property type="entry name" value="APP1_cat"/>
</dbReference>
<dbReference type="InterPro" id="IPR052935">
    <property type="entry name" value="Mg2+_PAP"/>
</dbReference>
<feature type="domain" description="Phosphatidate phosphatase APP1 catalytic" evidence="1">
    <location>
        <begin position="122"/>
        <end position="280"/>
    </location>
</feature>
<dbReference type="PANTHER" id="PTHR28208">
    <property type="entry name" value="PHOSPHATIDATE PHOSPHATASE APP1"/>
    <property type="match status" value="1"/>
</dbReference>
<protein>
    <submittedName>
        <fullName evidence="2">Phosphatidate phosphatase APP1</fullName>
    </submittedName>
</protein>
<accession>A0A1M6F330</accession>
<dbReference type="RefSeq" id="WP_073216566.1">
    <property type="nucleotide sequence ID" value="NZ_FNNS01000008.1"/>
</dbReference>
<dbReference type="EMBL" id="FQYV01000007">
    <property type="protein sequence ID" value="SHI92083.1"/>
    <property type="molecule type" value="Genomic_DNA"/>
</dbReference>
<dbReference type="GO" id="GO:0008195">
    <property type="term" value="F:phosphatidate phosphatase activity"/>
    <property type="evidence" value="ECO:0007669"/>
    <property type="project" value="InterPro"/>
</dbReference>
<dbReference type="PANTHER" id="PTHR28208:SF3">
    <property type="entry name" value="PHOSPHATIDATE PHOSPHATASE APP1"/>
    <property type="match status" value="1"/>
</dbReference>
<evidence type="ECO:0000313" key="2">
    <source>
        <dbReference type="EMBL" id="SHI92083.1"/>
    </source>
</evidence>
<evidence type="ECO:0000313" key="3">
    <source>
        <dbReference type="Proteomes" id="UP000184172"/>
    </source>
</evidence>
<proteinExistence type="predicted"/>
<name>A0A1M6F330_9FLAO</name>